<dbReference type="Pfam" id="PF09339">
    <property type="entry name" value="HTH_IclR"/>
    <property type="match status" value="1"/>
</dbReference>
<dbReference type="SMART" id="SM00346">
    <property type="entry name" value="HTH_ICLR"/>
    <property type="match status" value="1"/>
</dbReference>
<dbReference type="CDD" id="cd00090">
    <property type="entry name" value="HTH_ARSR"/>
    <property type="match status" value="1"/>
</dbReference>
<accession>A0A1W0D4R9</accession>
<dbReference type="InterPro" id="IPR011991">
    <property type="entry name" value="ArsR-like_HTH"/>
</dbReference>
<keyword evidence="3" id="KW-0804">Transcription</keyword>
<evidence type="ECO:0000256" key="3">
    <source>
        <dbReference type="ARBA" id="ARBA00023163"/>
    </source>
</evidence>
<feature type="domain" description="IclR-ED" evidence="5">
    <location>
        <begin position="75"/>
        <end position="255"/>
    </location>
</feature>
<keyword evidence="1" id="KW-0805">Transcription regulation</keyword>
<dbReference type="InterPro" id="IPR014757">
    <property type="entry name" value="Tscrpt_reg_IclR_C"/>
</dbReference>
<evidence type="ECO:0000259" key="5">
    <source>
        <dbReference type="PROSITE" id="PS51078"/>
    </source>
</evidence>
<evidence type="ECO:0000313" key="7">
    <source>
        <dbReference type="Proteomes" id="UP000192721"/>
    </source>
</evidence>
<gene>
    <name evidence="6" type="ORF">B0T45_06750</name>
</gene>
<dbReference type="SUPFAM" id="SSF55781">
    <property type="entry name" value="GAF domain-like"/>
    <property type="match status" value="1"/>
</dbReference>
<dbReference type="InterPro" id="IPR029016">
    <property type="entry name" value="GAF-like_dom_sf"/>
</dbReference>
<comment type="caution">
    <text evidence="6">The sequence shown here is derived from an EMBL/GenBank/DDBJ whole genome shotgun (WGS) entry which is preliminary data.</text>
</comment>
<dbReference type="GO" id="GO:0003700">
    <property type="term" value="F:DNA-binding transcription factor activity"/>
    <property type="evidence" value="ECO:0007669"/>
    <property type="project" value="TreeGrafter"/>
</dbReference>
<proteinExistence type="predicted"/>
<dbReference type="PANTHER" id="PTHR30136:SF35">
    <property type="entry name" value="HTH-TYPE TRANSCRIPTIONAL REGULATOR RV1719"/>
    <property type="match status" value="1"/>
</dbReference>
<dbReference type="PROSITE" id="PS51078">
    <property type="entry name" value="ICLR_ED"/>
    <property type="match status" value="1"/>
</dbReference>
<dbReference type="EMBL" id="MUKV01000006">
    <property type="protein sequence ID" value="OQS41933.1"/>
    <property type="molecule type" value="Genomic_DNA"/>
</dbReference>
<dbReference type="GO" id="GO:0045892">
    <property type="term" value="P:negative regulation of DNA-templated transcription"/>
    <property type="evidence" value="ECO:0007669"/>
    <property type="project" value="TreeGrafter"/>
</dbReference>
<dbReference type="InterPro" id="IPR050707">
    <property type="entry name" value="HTH_MetabolicPath_Reg"/>
</dbReference>
<evidence type="ECO:0000259" key="4">
    <source>
        <dbReference type="PROSITE" id="PS51077"/>
    </source>
</evidence>
<feature type="domain" description="HTH iclR-type" evidence="4">
    <location>
        <begin position="11"/>
        <end position="74"/>
    </location>
</feature>
<dbReference type="Proteomes" id="UP000192721">
    <property type="component" value="Unassembled WGS sequence"/>
</dbReference>
<evidence type="ECO:0000256" key="2">
    <source>
        <dbReference type="ARBA" id="ARBA00023125"/>
    </source>
</evidence>
<dbReference type="AlphaFoldDB" id="A0A1W0D4R9"/>
<dbReference type="InterPro" id="IPR005471">
    <property type="entry name" value="Tscrpt_reg_IclR_N"/>
</dbReference>
<keyword evidence="2" id="KW-0238">DNA-binding</keyword>
<reference evidence="6 7" key="1">
    <citation type="submission" date="2017-02" db="EMBL/GenBank/DDBJ databases">
        <title>Chromobacterium haemolyticum H5244.</title>
        <authorList>
            <person name="Gulvik C.A."/>
        </authorList>
    </citation>
    <scope>NUCLEOTIDE SEQUENCE [LARGE SCALE GENOMIC DNA]</scope>
    <source>
        <strain evidence="6 7">H5244</strain>
    </source>
</reference>
<dbReference type="GO" id="GO:0003677">
    <property type="term" value="F:DNA binding"/>
    <property type="evidence" value="ECO:0007669"/>
    <property type="project" value="UniProtKB-KW"/>
</dbReference>
<evidence type="ECO:0000313" key="6">
    <source>
        <dbReference type="EMBL" id="OQS41933.1"/>
    </source>
</evidence>
<dbReference type="InterPro" id="IPR036390">
    <property type="entry name" value="WH_DNA-bd_sf"/>
</dbReference>
<dbReference type="PROSITE" id="PS51077">
    <property type="entry name" value="HTH_ICLR"/>
    <property type="match status" value="1"/>
</dbReference>
<dbReference type="Gene3D" id="1.10.10.10">
    <property type="entry name" value="Winged helix-like DNA-binding domain superfamily/Winged helix DNA-binding domain"/>
    <property type="match status" value="1"/>
</dbReference>
<organism evidence="6 7">
    <name type="scientific">Chromobacterium haemolyticum</name>
    <dbReference type="NCBI Taxonomy" id="394935"/>
    <lineage>
        <taxon>Bacteria</taxon>
        <taxon>Pseudomonadati</taxon>
        <taxon>Pseudomonadota</taxon>
        <taxon>Betaproteobacteria</taxon>
        <taxon>Neisseriales</taxon>
        <taxon>Chromobacteriaceae</taxon>
        <taxon>Chromobacterium</taxon>
    </lineage>
</organism>
<dbReference type="PANTHER" id="PTHR30136">
    <property type="entry name" value="HELIX-TURN-HELIX TRANSCRIPTIONAL REGULATOR, ICLR FAMILY"/>
    <property type="match status" value="1"/>
</dbReference>
<dbReference type="Pfam" id="PF01614">
    <property type="entry name" value="IclR_C"/>
    <property type="match status" value="1"/>
</dbReference>
<evidence type="ECO:0000256" key="1">
    <source>
        <dbReference type="ARBA" id="ARBA00023015"/>
    </source>
</evidence>
<name>A0A1W0D4R9_9NEIS</name>
<sequence length="255" mass="27462">MGPLLQDRPTAPAVDHSIAILQLLVNASYPLTQSEISEQTGIPPASCYRILGSLLETQMVSLDPGRKRAYCIGSKIFQMASAIYSRQSILPFFHPIAEILKNEIHQTVLLSLPVGNKVVVLGCLKSYLGNGYPVHIGQTLPMHRAAAGKAILSLRADAYLDNYLDAEQRLALLDEADVQALRAQLERARRLGYATTRGEIDSATCCLAAPVADLRGDPVAAVSICVDAESLSDAQIRAYSGPLIQAARQLTARIG</sequence>
<protein>
    <submittedName>
        <fullName evidence="6">Transcriptional regulator</fullName>
    </submittedName>
</protein>
<dbReference type="InterPro" id="IPR036388">
    <property type="entry name" value="WH-like_DNA-bd_sf"/>
</dbReference>
<dbReference type="Gene3D" id="3.30.450.40">
    <property type="match status" value="1"/>
</dbReference>
<dbReference type="SUPFAM" id="SSF46785">
    <property type="entry name" value="Winged helix' DNA-binding domain"/>
    <property type="match status" value="1"/>
</dbReference>